<evidence type="ECO:0000256" key="1">
    <source>
        <dbReference type="ARBA" id="ARBA00022723"/>
    </source>
</evidence>
<dbReference type="Pfam" id="PF03571">
    <property type="entry name" value="Peptidase_M49"/>
    <property type="match status" value="1"/>
</dbReference>
<protein>
    <recommendedName>
        <fullName evidence="3">Nudix hydrolase domain-containing protein</fullName>
    </recommendedName>
</protein>
<accession>A0AAW1JT73</accession>
<dbReference type="GO" id="GO:0005737">
    <property type="term" value="C:cytoplasm"/>
    <property type="evidence" value="ECO:0007669"/>
    <property type="project" value="TreeGrafter"/>
</dbReference>
<dbReference type="GO" id="GO:0046872">
    <property type="term" value="F:metal ion binding"/>
    <property type="evidence" value="ECO:0007669"/>
    <property type="project" value="UniProtKB-KW"/>
</dbReference>
<dbReference type="Pfam" id="PF00293">
    <property type="entry name" value="NUDIX"/>
    <property type="match status" value="1"/>
</dbReference>
<evidence type="ECO:0000313" key="5">
    <source>
        <dbReference type="Proteomes" id="UP001443914"/>
    </source>
</evidence>
<organism evidence="4 5">
    <name type="scientific">Saponaria officinalis</name>
    <name type="common">Common soapwort</name>
    <name type="synonym">Lychnis saponaria</name>
    <dbReference type="NCBI Taxonomy" id="3572"/>
    <lineage>
        <taxon>Eukaryota</taxon>
        <taxon>Viridiplantae</taxon>
        <taxon>Streptophyta</taxon>
        <taxon>Embryophyta</taxon>
        <taxon>Tracheophyta</taxon>
        <taxon>Spermatophyta</taxon>
        <taxon>Magnoliopsida</taxon>
        <taxon>eudicotyledons</taxon>
        <taxon>Gunneridae</taxon>
        <taxon>Pentapetalae</taxon>
        <taxon>Caryophyllales</taxon>
        <taxon>Caryophyllaceae</taxon>
        <taxon>Caryophylleae</taxon>
        <taxon>Saponaria</taxon>
    </lineage>
</organism>
<name>A0AAW1JT73_SAPOF</name>
<dbReference type="CDD" id="cd04692">
    <property type="entry name" value="NUDIX_Hydrolase"/>
    <property type="match status" value="1"/>
</dbReference>
<dbReference type="EMBL" id="JBDFQZ010000007">
    <property type="protein sequence ID" value="KAK9707061.1"/>
    <property type="molecule type" value="Genomic_DNA"/>
</dbReference>
<reference evidence="4" key="1">
    <citation type="submission" date="2024-03" db="EMBL/GenBank/DDBJ databases">
        <title>WGS assembly of Saponaria officinalis var. Norfolk2.</title>
        <authorList>
            <person name="Jenkins J."/>
            <person name="Shu S."/>
            <person name="Grimwood J."/>
            <person name="Barry K."/>
            <person name="Goodstein D."/>
            <person name="Schmutz J."/>
            <person name="Leebens-Mack J."/>
            <person name="Osbourn A."/>
        </authorList>
    </citation>
    <scope>NUCLEOTIDE SEQUENCE [LARGE SCALE GENOMIC DNA]</scope>
    <source>
        <strain evidence="4">JIC</strain>
    </source>
</reference>
<dbReference type="InterPro" id="IPR039461">
    <property type="entry name" value="Peptidase_M49"/>
</dbReference>
<comment type="caution">
    <text evidence="4">The sequence shown here is derived from an EMBL/GenBank/DDBJ whole genome shotgun (WGS) entry which is preliminary data.</text>
</comment>
<dbReference type="Proteomes" id="UP001443914">
    <property type="component" value="Unassembled WGS sequence"/>
</dbReference>
<sequence>MDEVGQEEYFDVLTKTGQKTGLRKPRGEVHRDGDYHRAVHVWIYCESTNELLLQKRSDDKDSWPGQWDISSAGHISAGDSSLITARRELYEELGVNLPEDAFELLFIFLQECVINDGKFINNEFNDVYLVTTVAPIPQDAFTLQETEVSAVKYISCEEYKSLLMNEDSDYVPYDVNGQYGQLFVLIMQRYKESAEDRSLALQKKLNRYAPIPLVGELVGLDDADKEALKLLIKAATIMDDIFHQQVWVSNPALRDWLKDHAEASLLDELKWKYFAINKSPWSCLDENQAFLTTADSAVKLLPNATKPAPGWKGLEYRVAFPLGKPPGAHFYPADMDKQEFESWKNSLTEDEKQDAMGFFNVIKRRDEFSLDSQTHDGNKADTLTALHDLYTVPFCQEYKSYLAKASELLHKAGELTSYPSLKRLLHSKADAFLSNDYYDSDIAWMELDSKLDITIGPYETYEDMLFGYKATFEAFIGIRDDDATEKLKLFGDNLLVLEQNLPMDDKFKSKDVTAAPIRVIQLLYNAGDVKGPQTVAFNLPNDERIVKDRGTSMVMLKNVSDAKFELILLPIAKACITAEQQELVDFESFFTHTICHECCHGIGPHSIKLPNGQESTVRLELQELHSALEEAKADIVGLWALNFFISQDRLPQSMSKSMYVSFLAGCFRSIRFGLDEAHGKGQALQFNWLFEKEAFVMHSDGRFSVNFEKVEDAVKGLSREILTIQATGDKKAAGLLLQKYCTITDPLRVALDKLESVQVPIDIAPSFPVADELLH</sequence>
<dbReference type="PROSITE" id="PS51462">
    <property type="entry name" value="NUDIX"/>
    <property type="match status" value="1"/>
</dbReference>
<feature type="domain" description="Nudix hydrolase" evidence="3">
    <location>
        <begin position="34"/>
        <end position="176"/>
    </location>
</feature>
<gene>
    <name evidence="4" type="ORF">RND81_07G170100</name>
</gene>
<dbReference type="Gene3D" id="3.90.79.10">
    <property type="entry name" value="Nucleoside Triphosphate Pyrophosphohydrolase"/>
    <property type="match status" value="1"/>
</dbReference>
<dbReference type="InterPro" id="IPR015797">
    <property type="entry name" value="NUDIX_hydrolase-like_dom_sf"/>
</dbReference>
<evidence type="ECO:0000256" key="2">
    <source>
        <dbReference type="ARBA" id="ARBA00022801"/>
    </source>
</evidence>
<dbReference type="GO" id="GO:0008239">
    <property type="term" value="F:dipeptidyl-peptidase activity"/>
    <property type="evidence" value="ECO:0007669"/>
    <property type="project" value="TreeGrafter"/>
</dbReference>
<dbReference type="InterPro" id="IPR000086">
    <property type="entry name" value="NUDIX_hydrolase_dom"/>
</dbReference>
<evidence type="ECO:0000259" key="3">
    <source>
        <dbReference type="PROSITE" id="PS51462"/>
    </source>
</evidence>
<dbReference type="SUPFAM" id="SSF55811">
    <property type="entry name" value="Nudix"/>
    <property type="match status" value="1"/>
</dbReference>
<dbReference type="PANTHER" id="PTHR23422:SF9">
    <property type="entry name" value="ZN-DEPENDENT HYDROLASE"/>
    <property type="match status" value="1"/>
</dbReference>
<keyword evidence="2" id="KW-0378">Hydrolase</keyword>
<dbReference type="FunFam" id="3.90.79.10:FF:000056">
    <property type="entry name" value="Nudix hydrolase 3"/>
    <property type="match status" value="1"/>
</dbReference>
<evidence type="ECO:0000313" key="4">
    <source>
        <dbReference type="EMBL" id="KAK9707061.1"/>
    </source>
</evidence>
<keyword evidence="5" id="KW-1185">Reference proteome</keyword>
<dbReference type="AlphaFoldDB" id="A0AAW1JT73"/>
<dbReference type="Gene3D" id="3.30.540.30">
    <property type="match status" value="1"/>
</dbReference>
<proteinExistence type="predicted"/>
<keyword evidence="1" id="KW-0479">Metal-binding</keyword>
<dbReference type="PANTHER" id="PTHR23422">
    <property type="entry name" value="DIPEPTIDYL PEPTIDASE III-RELATED"/>
    <property type="match status" value="1"/>
</dbReference>